<name>A0AAJ1HNU9_LIMMU</name>
<protein>
    <recommendedName>
        <fullName evidence="4">Glycosyltransferase RgtA/B/C/D-like domain-containing protein</fullName>
    </recommendedName>
</protein>
<dbReference type="EMBL" id="JAQOND010000025">
    <property type="protein sequence ID" value="MDC2827963.1"/>
    <property type="molecule type" value="Genomic_DNA"/>
</dbReference>
<feature type="transmembrane region" description="Helical" evidence="1">
    <location>
        <begin position="39"/>
        <end position="63"/>
    </location>
</feature>
<organism evidence="2 3">
    <name type="scientific">Limosilactobacillus mucosae</name>
    <name type="common">Lactobacillus mucosae</name>
    <dbReference type="NCBI Taxonomy" id="97478"/>
    <lineage>
        <taxon>Bacteria</taxon>
        <taxon>Bacillati</taxon>
        <taxon>Bacillota</taxon>
        <taxon>Bacilli</taxon>
        <taxon>Lactobacillales</taxon>
        <taxon>Lactobacillaceae</taxon>
        <taxon>Limosilactobacillus</taxon>
    </lineage>
</organism>
<evidence type="ECO:0000313" key="3">
    <source>
        <dbReference type="Proteomes" id="UP001218021"/>
    </source>
</evidence>
<proteinExistence type="predicted"/>
<feature type="transmembrane region" description="Helical" evidence="1">
    <location>
        <begin position="192"/>
        <end position="218"/>
    </location>
</feature>
<comment type="caution">
    <text evidence="2">The sequence shown here is derived from an EMBL/GenBank/DDBJ whole genome shotgun (WGS) entry which is preliminary data.</text>
</comment>
<feature type="transmembrane region" description="Helical" evidence="1">
    <location>
        <begin position="407"/>
        <end position="431"/>
    </location>
</feature>
<feature type="transmembrane region" description="Helical" evidence="1">
    <location>
        <begin position="274"/>
        <end position="294"/>
    </location>
</feature>
<evidence type="ECO:0008006" key="4">
    <source>
        <dbReference type="Google" id="ProtNLM"/>
    </source>
</evidence>
<accession>A0AAJ1HNU9</accession>
<reference evidence="2" key="1">
    <citation type="submission" date="2023-01" db="EMBL/GenBank/DDBJ databases">
        <title>Genome analysis of 13 Lactobacillus isolated from gut of wild boar.</title>
        <authorList>
            <person name="Papp P."/>
            <person name="Libisch B."/>
            <person name="Nagy T."/>
            <person name="Olasz F."/>
        </authorList>
    </citation>
    <scope>NUCLEOTIDE SEQUENCE</scope>
    <source>
        <strain evidence="2">F108</strain>
    </source>
</reference>
<feature type="transmembrane region" description="Helical" evidence="1">
    <location>
        <begin position="12"/>
        <end position="33"/>
    </location>
</feature>
<feature type="transmembrane region" description="Helical" evidence="1">
    <location>
        <begin position="443"/>
        <end position="462"/>
    </location>
</feature>
<feature type="transmembrane region" description="Helical" evidence="1">
    <location>
        <begin position="503"/>
        <end position="520"/>
    </location>
</feature>
<evidence type="ECO:0000256" key="1">
    <source>
        <dbReference type="SAM" id="Phobius"/>
    </source>
</evidence>
<sequence>MKKEIINLYFWKFIWLLVGGVATLVLLNAIFIPGNRRGIVFPIDSILFCVISIVFFLGVVLLNSVMNSDDTKRKTIICIFLFAQLFLQLYLSFKLQGAQGIDDFDMRLQISNLVSGNKSWSSYFKFGPNAGAAILFSKIVMVLGGNAHASLIYNIVNFCSIDIAAIAGYSIANSFKDKSIKNIYFLLVNLFAPLWVTALFVYTDIGALMFGMLCIAFLNKALQTADRKKYFLFLMAASIFASLAYFNKTNAIILSIAIVIYLIFNLLKKGRRQILTISIFIIFFGLSSMCLTKIKQAENAPNNTSFPYSYWVAVGYNESTDGTVYKNGIDTYTDTARFKTKKQKDRYDRNLVYNTFKSSNVKSILKFYLKKINVQWSMGTIGIEHREFTILKNNNRIYDYIFGQKRIFLYIWAQSLYIIIILGILIKAIHVIVIEKSFEKTHILNLMALYFLGIFLFHTLLWEVQERYAYIVIIPMILIGTVGLSQIYNYILEKKITKKDINVLIIISCIATVVGWGLSYKKEYISENNTKVVMGQNFVRKSEYILKPHEELIEHILITNNFNSWYVDSVWADNIKVTVNGKIISPTTHVLNMNGKPGNYKVVVKNIGKDPKTIYLQNNPFIDLFQKPIQNHKNYYIGMSVILAEKPFTIKNNIKWVFLFVLEALLLFERQLYIDAFIRNRQVG</sequence>
<feature type="transmembrane region" description="Helical" evidence="1">
    <location>
        <begin position="126"/>
        <end position="144"/>
    </location>
</feature>
<feature type="transmembrane region" description="Helical" evidence="1">
    <location>
        <begin position="468"/>
        <end position="491"/>
    </location>
</feature>
<feature type="transmembrane region" description="Helical" evidence="1">
    <location>
        <begin position="151"/>
        <end position="172"/>
    </location>
</feature>
<gene>
    <name evidence="2" type="ORF">PO158_06655</name>
</gene>
<keyword evidence="1" id="KW-0472">Membrane</keyword>
<dbReference type="RefSeq" id="WP_272207902.1">
    <property type="nucleotide sequence ID" value="NZ_JAQONC010000025.1"/>
</dbReference>
<feature type="transmembrane region" description="Helical" evidence="1">
    <location>
        <begin position="75"/>
        <end position="93"/>
    </location>
</feature>
<keyword evidence="1" id="KW-0812">Transmembrane</keyword>
<dbReference type="AlphaFoldDB" id="A0AAJ1HNU9"/>
<keyword evidence="1" id="KW-1133">Transmembrane helix</keyword>
<feature type="transmembrane region" description="Helical" evidence="1">
    <location>
        <begin position="230"/>
        <end position="246"/>
    </location>
</feature>
<dbReference type="Proteomes" id="UP001218021">
    <property type="component" value="Unassembled WGS sequence"/>
</dbReference>
<evidence type="ECO:0000313" key="2">
    <source>
        <dbReference type="EMBL" id="MDC2827963.1"/>
    </source>
</evidence>